<dbReference type="Proteomes" id="UP001145114">
    <property type="component" value="Unassembled WGS sequence"/>
</dbReference>
<evidence type="ECO:0000313" key="1">
    <source>
        <dbReference type="EMBL" id="KAJ1678153.1"/>
    </source>
</evidence>
<proteinExistence type="predicted"/>
<organism evidence="1 2">
    <name type="scientific">Spiromyces aspiralis</name>
    <dbReference type="NCBI Taxonomy" id="68401"/>
    <lineage>
        <taxon>Eukaryota</taxon>
        <taxon>Fungi</taxon>
        <taxon>Fungi incertae sedis</taxon>
        <taxon>Zoopagomycota</taxon>
        <taxon>Kickxellomycotina</taxon>
        <taxon>Kickxellomycetes</taxon>
        <taxon>Kickxellales</taxon>
        <taxon>Kickxellaceae</taxon>
        <taxon>Spiromyces</taxon>
    </lineage>
</organism>
<protein>
    <submittedName>
        <fullName evidence="1">Uncharacterized protein</fullName>
    </submittedName>
</protein>
<dbReference type="EMBL" id="JAMZIH010001482">
    <property type="protein sequence ID" value="KAJ1678153.1"/>
    <property type="molecule type" value="Genomic_DNA"/>
</dbReference>
<reference evidence="1" key="1">
    <citation type="submission" date="2022-06" db="EMBL/GenBank/DDBJ databases">
        <title>Phylogenomic reconstructions and comparative analyses of Kickxellomycotina fungi.</title>
        <authorList>
            <person name="Reynolds N.K."/>
            <person name="Stajich J.E."/>
            <person name="Barry K."/>
            <person name="Grigoriev I.V."/>
            <person name="Crous P."/>
            <person name="Smith M.E."/>
        </authorList>
    </citation>
    <scope>NUCLEOTIDE SEQUENCE</scope>
    <source>
        <strain evidence="1">RSA 2271</strain>
    </source>
</reference>
<accession>A0ACC1HQX0</accession>
<name>A0ACC1HQX0_9FUNG</name>
<comment type="caution">
    <text evidence="1">The sequence shown here is derived from an EMBL/GenBank/DDBJ whole genome shotgun (WGS) entry which is preliminary data.</text>
</comment>
<keyword evidence="2" id="KW-1185">Reference proteome</keyword>
<gene>
    <name evidence="1" type="ORF">EV182_004663</name>
</gene>
<evidence type="ECO:0000313" key="2">
    <source>
        <dbReference type="Proteomes" id="UP001145114"/>
    </source>
</evidence>
<sequence length="77" mass="8456">MGLEATDNGVSTEINISFLAPAKIGSILDIESKCLRLGKTLACTEVNIYSDNQLVATGRHSKFVALAWKKFNEQQQQ</sequence>